<dbReference type="OrthoDB" id="199771at2759"/>
<feature type="region of interest" description="Disordered" evidence="1">
    <location>
        <begin position="242"/>
        <end position="272"/>
    </location>
</feature>
<dbReference type="Pfam" id="PF25304">
    <property type="entry name" value="WHD_eIF2D"/>
    <property type="match status" value="1"/>
</dbReference>
<organism evidence="3 4">
    <name type="scientific">Nadsonia fulvescens var. elongata DSM 6958</name>
    <dbReference type="NCBI Taxonomy" id="857566"/>
    <lineage>
        <taxon>Eukaryota</taxon>
        <taxon>Fungi</taxon>
        <taxon>Dikarya</taxon>
        <taxon>Ascomycota</taxon>
        <taxon>Saccharomycotina</taxon>
        <taxon>Dipodascomycetes</taxon>
        <taxon>Dipodascales</taxon>
        <taxon>Dipodascales incertae sedis</taxon>
        <taxon>Nadsonia</taxon>
    </lineage>
</organism>
<dbReference type="AlphaFoldDB" id="A0A1E3PKB3"/>
<dbReference type="PANTHER" id="PTHR12217:SF4">
    <property type="entry name" value="EUKARYOTIC TRANSLATION INITIATION FACTOR 2D"/>
    <property type="match status" value="1"/>
</dbReference>
<dbReference type="SUPFAM" id="SSF88697">
    <property type="entry name" value="PUA domain-like"/>
    <property type="match status" value="1"/>
</dbReference>
<dbReference type="PROSITE" id="PS50890">
    <property type="entry name" value="PUA"/>
    <property type="match status" value="1"/>
</dbReference>
<reference evidence="3 4" key="1">
    <citation type="journal article" date="2016" name="Proc. Natl. Acad. Sci. U.S.A.">
        <title>Comparative genomics of biotechnologically important yeasts.</title>
        <authorList>
            <person name="Riley R."/>
            <person name="Haridas S."/>
            <person name="Wolfe K.H."/>
            <person name="Lopes M.R."/>
            <person name="Hittinger C.T."/>
            <person name="Goeker M."/>
            <person name="Salamov A.A."/>
            <person name="Wisecaver J.H."/>
            <person name="Long T.M."/>
            <person name="Calvey C.H."/>
            <person name="Aerts A.L."/>
            <person name="Barry K.W."/>
            <person name="Choi C."/>
            <person name="Clum A."/>
            <person name="Coughlan A.Y."/>
            <person name="Deshpande S."/>
            <person name="Douglass A.P."/>
            <person name="Hanson S.J."/>
            <person name="Klenk H.-P."/>
            <person name="LaButti K.M."/>
            <person name="Lapidus A."/>
            <person name="Lindquist E.A."/>
            <person name="Lipzen A.M."/>
            <person name="Meier-Kolthoff J.P."/>
            <person name="Ohm R.A."/>
            <person name="Otillar R.P."/>
            <person name="Pangilinan J.L."/>
            <person name="Peng Y."/>
            <person name="Rokas A."/>
            <person name="Rosa C.A."/>
            <person name="Scheuner C."/>
            <person name="Sibirny A.A."/>
            <person name="Slot J.C."/>
            <person name="Stielow J.B."/>
            <person name="Sun H."/>
            <person name="Kurtzman C.P."/>
            <person name="Blackwell M."/>
            <person name="Grigoriev I.V."/>
            <person name="Jeffries T.W."/>
        </authorList>
    </citation>
    <scope>NUCLEOTIDE SEQUENCE [LARGE SCALE GENOMIC DNA]</scope>
    <source>
        <strain evidence="3 4">DSM 6958</strain>
    </source>
</reference>
<dbReference type="InterPro" id="IPR039757">
    <property type="entry name" value="EIF2D"/>
</dbReference>
<dbReference type="Pfam" id="PF01253">
    <property type="entry name" value="SUI1"/>
    <property type="match status" value="1"/>
</dbReference>
<dbReference type="GO" id="GO:0003743">
    <property type="term" value="F:translation initiation factor activity"/>
    <property type="evidence" value="ECO:0007669"/>
    <property type="project" value="InterPro"/>
</dbReference>
<dbReference type="EMBL" id="KV454409">
    <property type="protein sequence ID" value="ODQ65855.1"/>
    <property type="molecule type" value="Genomic_DNA"/>
</dbReference>
<dbReference type="PROSITE" id="PS50296">
    <property type="entry name" value="SUI1"/>
    <property type="match status" value="1"/>
</dbReference>
<dbReference type="InterPro" id="IPR036877">
    <property type="entry name" value="SUI1_dom_sf"/>
</dbReference>
<feature type="domain" description="SUI1" evidence="2">
    <location>
        <begin position="546"/>
        <end position="617"/>
    </location>
</feature>
<dbReference type="InterPro" id="IPR001950">
    <property type="entry name" value="SUI1"/>
</dbReference>
<dbReference type="GO" id="GO:0001731">
    <property type="term" value="P:formation of translation preinitiation complex"/>
    <property type="evidence" value="ECO:0007669"/>
    <property type="project" value="InterPro"/>
</dbReference>
<dbReference type="Gene3D" id="3.30.780.10">
    <property type="entry name" value="SUI1-like domain"/>
    <property type="match status" value="1"/>
</dbReference>
<dbReference type="Pfam" id="PF17832">
    <property type="entry name" value="Pre-PUA"/>
    <property type="match status" value="1"/>
</dbReference>
<dbReference type="Gene3D" id="3.10.400.20">
    <property type="match status" value="1"/>
</dbReference>
<evidence type="ECO:0000256" key="1">
    <source>
        <dbReference type="SAM" id="MobiDB-lite"/>
    </source>
</evidence>
<proteinExistence type="predicted"/>
<dbReference type="InterPro" id="IPR057429">
    <property type="entry name" value="WH_eIF2D"/>
</dbReference>
<sequence length="634" mass="69206">MVRVDNNTLYNNMFKKKPTLKPSANVKGSERKKVYSTLASTYSLPDNISEDGKLAVLPKTIKSARYATFQNDNGRLFTSETGVPLWFDLSHPNDPVGELVPSLYTLWSAAFLVPILITNGFVISKLCNGADLMIPGIFDESVPHDLPGGAIVGIANYLNPTVPLAIGYAEVDNLRNRVEANEGGVGIKIVHYVGDTLFEMVRGDKVIPEELNVITPLAENATEGPIPVVGNIESANKNIGDANAGTYDVSPASGDGDYENNNDSEEDDDSNEIERVTENFAQASINQTFELQTESKQNSDNELDDKDESIKLTTAEIDELFRKALLQTLHKAIASSIKTPLPASQFLSSYILPNLAISDPSVVLKNTSWKKATKFFKSMEKAGFVKVKEKGGEVIILSIAGKDNVTVAKFETYSVKKPATAVSSSNSSGSSMMNLFEFYRAKNSNNPLFDAGVYYTVQELSNTIQAYIAAHRDTVVNRVKPKEIIVDEVLAKTLSLGLGSRLGRDKINDAVLARFEKYHVLTKPGQTTVDRSHMKGVAKKGPVPKILANIETRMRGKVVTVISGLEPFKIDPVFLADELRVACAGSTTVTKGVKDEDIVTVQGPQEAAVRKALMKRGVREAWVVVNNRSKKGRK</sequence>
<feature type="compositionally biased region" description="Acidic residues" evidence="1">
    <location>
        <begin position="256"/>
        <end position="271"/>
    </location>
</feature>
<evidence type="ECO:0000313" key="3">
    <source>
        <dbReference type="EMBL" id="ODQ65855.1"/>
    </source>
</evidence>
<name>A0A1E3PKB3_9ASCO</name>
<dbReference type="InterPro" id="IPR015947">
    <property type="entry name" value="PUA-like_sf"/>
</dbReference>
<dbReference type="CDD" id="cd11608">
    <property type="entry name" value="eIF2D_C"/>
    <property type="match status" value="1"/>
</dbReference>
<dbReference type="PANTHER" id="PTHR12217">
    <property type="entry name" value="EUKARYOTIC TRANSLATION INITIATION FACTOR 2D"/>
    <property type="match status" value="1"/>
</dbReference>
<dbReference type="Proteomes" id="UP000095009">
    <property type="component" value="Unassembled WGS sequence"/>
</dbReference>
<dbReference type="InterPro" id="IPR048248">
    <property type="entry name" value="PUA_eIF2d-like"/>
</dbReference>
<protein>
    <recommendedName>
        <fullName evidence="2">SUI1 domain-containing protein</fullName>
    </recommendedName>
</protein>
<accession>A0A1E3PKB3</accession>
<dbReference type="Pfam" id="PF26292">
    <property type="entry name" value="PUA_elF2D"/>
    <property type="match status" value="1"/>
</dbReference>
<dbReference type="InterPro" id="IPR039759">
    <property type="entry name" value="eIF2D_SUI1"/>
</dbReference>
<dbReference type="CDD" id="cd21156">
    <property type="entry name" value="PUA_eIF2d-like"/>
    <property type="match status" value="1"/>
</dbReference>
<gene>
    <name evidence="3" type="ORF">NADFUDRAFT_51133</name>
</gene>
<dbReference type="STRING" id="857566.A0A1E3PKB3"/>
<evidence type="ECO:0000313" key="4">
    <source>
        <dbReference type="Proteomes" id="UP000095009"/>
    </source>
</evidence>
<dbReference type="SUPFAM" id="SSF55159">
    <property type="entry name" value="eIF1-like"/>
    <property type="match status" value="1"/>
</dbReference>
<keyword evidence="4" id="KW-1185">Reference proteome</keyword>
<evidence type="ECO:0000259" key="2">
    <source>
        <dbReference type="PROSITE" id="PS50296"/>
    </source>
</evidence>
<dbReference type="InterPro" id="IPR041366">
    <property type="entry name" value="Pre-PUA"/>
</dbReference>